<organism evidence="2 3">
    <name type="scientific">Nelumbo nucifera</name>
    <name type="common">Sacred lotus</name>
    <dbReference type="NCBI Taxonomy" id="4432"/>
    <lineage>
        <taxon>Eukaryota</taxon>
        <taxon>Viridiplantae</taxon>
        <taxon>Streptophyta</taxon>
        <taxon>Embryophyta</taxon>
        <taxon>Tracheophyta</taxon>
        <taxon>Spermatophyta</taxon>
        <taxon>Magnoliopsida</taxon>
        <taxon>Proteales</taxon>
        <taxon>Nelumbonaceae</taxon>
        <taxon>Nelumbo</taxon>
    </lineage>
</organism>
<evidence type="ECO:0000313" key="2">
    <source>
        <dbReference type="Proteomes" id="UP000189703"/>
    </source>
</evidence>
<protein>
    <submittedName>
        <fullName evidence="3">Uncharacterized protein LOC104589038</fullName>
    </submittedName>
</protein>
<dbReference type="SUPFAM" id="SSF141562">
    <property type="entry name" value="At5g01610-like"/>
    <property type="match status" value="1"/>
</dbReference>
<evidence type="ECO:0000313" key="3">
    <source>
        <dbReference type="RefSeq" id="XP_010245552.1"/>
    </source>
</evidence>
<dbReference type="Proteomes" id="UP000189703">
    <property type="component" value="Unplaced"/>
</dbReference>
<proteinExistence type="predicted"/>
<dbReference type="Pfam" id="PF04398">
    <property type="entry name" value="DUF538"/>
    <property type="match status" value="1"/>
</dbReference>
<keyword evidence="1" id="KW-1133">Transmembrane helix</keyword>
<keyword evidence="2" id="KW-1185">Reference proteome</keyword>
<dbReference type="InterPro" id="IPR036758">
    <property type="entry name" value="At5g01610-like"/>
</dbReference>
<dbReference type="InterPro" id="IPR007493">
    <property type="entry name" value="DUF538"/>
</dbReference>
<feature type="transmembrane region" description="Helical" evidence="1">
    <location>
        <begin position="59"/>
        <end position="78"/>
    </location>
</feature>
<dbReference type="STRING" id="4432.A0A1U7Z0N4"/>
<name>A0A1U7Z0N4_NELNU</name>
<dbReference type="PANTHER" id="PTHR31676:SF27">
    <property type="entry name" value="EXPRESSED PROTEIN"/>
    <property type="match status" value="1"/>
</dbReference>
<gene>
    <name evidence="3" type="primary">LOC104589038</name>
</gene>
<dbReference type="Gene3D" id="2.30.240.10">
    <property type="entry name" value="At5g01610-like"/>
    <property type="match status" value="1"/>
</dbReference>
<dbReference type="AlphaFoldDB" id="A0A1U7Z0N4"/>
<dbReference type="InParanoid" id="A0A1U7Z0N4"/>
<dbReference type="PANTHER" id="PTHR31676">
    <property type="entry name" value="T31J12.3 PROTEIN-RELATED"/>
    <property type="match status" value="1"/>
</dbReference>
<sequence length="219" mass="24877">MLDTRVRKKTRFEIGNKIFSLSTLQHPPQKRSFCQRFRIQNTAASFHWKVQTHLRTMSISKTLFGFCLMTLFSVIYAAETHHPNKKSSEVTVKPTAYEMLEKFNFPKGILPEGVKGYVLHDDNRFEVFLDGDCEFEVEGYSLYYKSKITGTVGFGSLKDLDGVTVKVLFMWLGITEVNRGNGNIDFYVGPLSASFPLYNFDVSPRCGCGFNCLTTVSIS</sequence>
<dbReference type="KEGG" id="nnu:104589038"/>
<keyword evidence="1" id="KW-0472">Membrane</keyword>
<dbReference type="eggNOG" id="ENOG502S26J">
    <property type="taxonomic scope" value="Eukaryota"/>
</dbReference>
<dbReference type="GeneID" id="104589038"/>
<evidence type="ECO:0000256" key="1">
    <source>
        <dbReference type="SAM" id="Phobius"/>
    </source>
</evidence>
<keyword evidence="1" id="KW-0812">Transmembrane</keyword>
<dbReference type="RefSeq" id="XP_010245552.1">
    <property type="nucleotide sequence ID" value="XM_010247250.2"/>
</dbReference>
<dbReference type="OrthoDB" id="1897482at2759"/>
<accession>A0A1U7Z0N4</accession>
<reference evidence="3" key="1">
    <citation type="submission" date="2025-08" db="UniProtKB">
        <authorList>
            <consortium name="RefSeq"/>
        </authorList>
    </citation>
    <scope>IDENTIFICATION</scope>
</reference>